<dbReference type="InterPro" id="IPR029063">
    <property type="entry name" value="SAM-dependent_MTases_sf"/>
</dbReference>
<gene>
    <name evidence="3" type="ORF">BSTEL_0501</name>
</gene>
<keyword evidence="3" id="KW-0489">Methyltransferase</keyword>
<dbReference type="Gene3D" id="3.40.50.150">
    <property type="entry name" value="Vaccinia Virus protein VP39"/>
    <property type="match status" value="1"/>
</dbReference>
<dbReference type="PANTHER" id="PTHR42998:SF1">
    <property type="entry name" value="TYPE I RESTRICTION ENZYME HINDI METHYLASE SUBUNIT"/>
    <property type="match status" value="1"/>
</dbReference>
<dbReference type="eggNOG" id="COG0286">
    <property type="taxonomic scope" value="Bacteria"/>
</dbReference>
<dbReference type="Pfam" id="PF02384">
    <property type="entry name" value="N6_Mtase"/>
    <property type="match status" value="1"/>
</dbReference>
<dbReference type="SUPFAM" id="SSF53335">
    <property type="entry name" value="S-adenosyl-L-methionine-dependent methyltransferases"/>
    <property type="match status" value="1"/>
</dbReference>
<evidence type="ECO:0000313" key="4">
    <source>
        <dbReference type="Proteomes" id="UP000029004"/>
    </source>
</evidence>
<dbReference type="GO" id="GO:0009007">
    <property type="term" value="F:site-specific DNA-methyltransferase (adenine-specific) activity"/>
    <property type="evidence" value="ECO:0007669"/>
    <property type="project" value="UniProtKB-EC"/>
</dbReference>
<feature type="domain" description="DNA methylase adenine-specific" evidence="2">
    <location>
        <begin position="222"/>
        <end position="460"/>
    </location>
</feature>
<organism evidence="3 4">
    <name type="scientific">Bifidobacterium stellenboschense</name>
    <dbReference type="NCBI Taxonomy" id="762211"/>
    <lineage>
        <taxon>Bacteria</taxon>
        <taxon>Bacillati</taxon>
        <taxon>Actinomycetota</taxon>
        <taxon>Actinomycetes</taxon>
        <taxon>Bifidobacteriales</taxon>
        <taxon>Bifidobacteriaceae</taxon>
        <taxon>Bifidobacterium</taxon>
    </lineage>
</organism>
<reference evidence="3 4" key="1">
    <citation type="submission" date="2014-03" db="EMBL/GenBank/DDBJ databases">
        <title>Genomics of Bifidobacteria.</title>
        <authorList>
            <person name="Ventura M."/>
            <person name="Milani C."/>
            <person name="Lugli G.A."/>
        </authorList>
    </citation>
    <scope>NUCLEOTIDE SEQUENCE [LARGE SCALE GENOMIC DNA]</scope>
    <source>
        <strain evidence="3 4">DSM 23968</strain>
    </source>
</reference>
<accession>A0A087DJJ5</accession>
<dbReference type="AlphaFoldDB" id="A0A087DJJ5"/>
<dbReference type="Proteomes" id="UP000029004">
    <property type="component" value="Unassembled WGS sequence"/>
</dbReference>
<dbReference type="InterPro" id="IPR003356">
    <property type="entry name" value="DNA_methylase_A-5"/>
</dbReference>
<dbReference type="EMBL" id="JGZP01000016">
    <property type="protein sequence ID" value="KFI95695.1"/>
    <property type="molecule type" value="Genomic_DNA"/>
</dbReference>
<dbReference type="OrthoDB" id="9784823at2"/>
<evidence type="ECO:0000313" key="3">
    <source>
        <dbReference type="EMBL" id="KFI95695.1"/>
    </source>
</evidence>
<proteinExistence type="predicted"/>
<keyword evidence="3" id="KW-0808">Transferase</keyword>
<feature type="region of interest" description="Disordered" evidence="1">
    <location>
        <begin position="607"/>
        <end position="631"/>
    </location>
</feature>
<dbReference type="STRING" id="762211.BSTEL_0501"/>
<comment type="caution">
    <text evidence="3">The sequence shown here is derived from an EMBL/GenBank/DDBJ whole genome shotgun (WGS) entry which is preliminary data.</text>
</comment>
<dbReference type="GO" id="GO:0008170">
    <property type="term" value="F:N-methyltransferase activity"/>
    <property type="evidence" value="ECO:0007669"/>
    <property type="project" value="InterPro"/>
</dbReference>
<dbReference type="RefSeq" id="WP_156963243.1">
    <property type="nucleotide sequence ID" value="NZ_JGZP01000016.1"/>
</dbReference>
<evidence type="ECO:0000256" key="1">
    <source>
        <dbReference type="SAM" id="MobiDB-lite"/>
    </source>
</evidence>
<dbReference type="EC" id="2.1.1.72" evidence="3"/>
<protein>
    <submittedName>
        <fullName evidence="3">Putative type I restriction system adenine methylase</fullName>
        <ecNumber evidence="3">2.1.1.72</ecNumber>
    </submittedName>
</protein>
<dbReference type="GO" id="GO:0003677">
    <property type="term" value="F:DNA binding"/>
    <property type="evidence" value="ECO:0007669"/>
    <property type="project" value="InterPro"/>
</dbReference>
<sequence length="801" mass="88645">MGDKYSYMLSSSDIARMVNMRPSAVSNWRKRANTGFPQSVATKDGRPLFDYGAVVKWLDSRGVKYKDIRLEQGMWTFLEHWRGDGDPVEAVSIVLWAMCLRVVVDEYGLSARWKKLVDGTNDQNDSTPIGSRLAPLVKRILEGAGCGEGSRHADEVIRMALTMTDRVRGLTLYQLHDLLMYVDSLFKVDGTAFSQLSSAMLERSIASLGRMRGESGMPGSRVSHLLADLAQSYWRAGLPKESIPIVYDPACGIMESYLTLLRKARDGDMWTPPVYCADSRKGSLEVATRRLLLDGLSGTTDVTLPTASDGSVIRQANVFAEDPFPKVKADLIMEEPPVIDSKWKPDEGTKNDPRWKYCFPTVTQSGKPVVVDASVAWIQDAISHLSKRGRAFVVTSAGVLFRVGAEEEFRRKLLKAGCVEAVVALPANLYVTSVVPVYLWVLSAPDPSRGSVAVVDASGDAGLYRDEGGIPDYLVGPLRGFCDKGIAARMVPVSEVTSSHDRASLLPKDLLRRKTPEPTSLITAYRDGEESIRKMREDAASALDELVRLGEDDKLFRGLQDVPVAPLKDVAWIQQGTVPGSEREGLPDDVIRTSDVRDYDWIVLGDAPSADASEGTAGKPADGTSDGASEGAVADELMPDEPMPDRIVARPPIPSWDERLRELEAHPRARPDIMTKRDDILLTVNGDVQVAIDQDGGHRVSRSVYVVRADLDYGRDGVVPDPEYLALMLRGRWNRELVAKSKGRRASPKELEIPIVSPEMQRQIVRYWQWVETLRRQADLYRRQFGIIAERMRYGAGPDAE</sequence>
<evidence type="ECO:0000259" key="2">
    <source>
        <dbReference type="Pfam" id="PF02384"/>
    </source>
</evidence>
<dbReference type="InterPro" id="IPR052916">
    <property type="entry name" value="Type-I_RE_MTase_Subunit"/>
</dbReference>
<keyword evidence="4" id="KW-1185">Reference proteome</keyword>
<dbReference type="PANTHER" id="PTHR42998">
    <property type="entry name" value="TYPE I RESTRICTION ENZYME HINDVIIP M PROTEIN-RELATED"/>
    <property type="match status" value="1"/>
</dbReference>
<name>A0A087DJJ5_9BIFI</name>
<dbReference type="GO" id="GO:0032259">
    <property type="term" value="P:methylation"/>
    <property type="evidence" value="ECO:0007669"/>
    <property type="project" value="UniProtKB-KW"/>
</dbReference>